<accession>A0AAD5SWZ8</accession>
<evidence type="ECO:0000256" key="4">
    <source>
        <dbReference type="ARBA" id="ARBA00022989"/>
    </source>
</evidence>
<dbReference type="EMBL" id="JADGJH010001341">
    <property type="protein sequence ID" value="KAJ3114776.1"/>
    <property type="molecule type" value="Genomic_DNA"/>
</dbReference>
<keyword evidence="5 6" id="KW-0472">Membrane</keyword>
<proteinExistence type="inferred from homology"/>
<feature type="transmembrane region" description="Helical" evidence="6">
    <location>
        <begin position="175"/>
        <end position="198"/>
    </location>
</feature>
<comment type="subcellular location">
    <subcellularLocation>
        <location evidence="1">Membrane</location>
        <topology evidence="1">Multi-pass membrane protein</topology>
    </subcellularLocation>
</comment>
<dbReference type="InterPro" id="IPR005828">
    <property type="entry name" value="MFS_sugar_transport-like"/>
</dbReference>
<feature type="transmembrane region" description="Helical" evidence="6">
    <location>
        <begin position="40"/>
        <end position="58"/>
    </location>
</feature>
<dbReference type="Proteomes" id="UP001211907">
    <property type="component" value="Unassembled WGS sequence"/>
</dbReference>
<feature type="domain" description="Major facilitator superfamily (MFS) profile" evidence="7">
    <location>
        <begin position="42"/>
        <end position="492"/>
    </location>
</feature>
<dbReference type="SUPFAM" id="SSF103473">
    <property type="entry name" value="MFS general substrate transporter"/>
    <property type="match status" value="1"/>
</dbReference>
<evidence type="ECO:0000256" key="1">
    <source>
        <dbReference type="ARBA" id="ARBA00004141"/>
    </source>
</evidence>
<keyword evidence="9" id="KW-1185">Reference proteome</keyword>
<keyword evidence="4 6" id="KW-1133">Transmembrane helix</keyword>
<dbReference type="PANTHER" id="PTHR48022:SF64">
    <property type="entry name" value="MAJOR FACILITATOR SUPERFAMILY (MFS) PROFILE DOMAIN-CONTAINING PROTEIN"/>
    <property type="match status" value="1"/>
</dbReference>
<evidence type="ECO:0000313" key="9">
    <source>
        <dbReference type="Proteomes" id="UP001211907"/>
    </source>
</evidence>
<evidence type="ECO:0000256" key="6">
    <source>
        <dbReference type="SAM" id="Phobius"/>
    </source>
</evidence>
<sequence>MATEKGDKEITADVAKFELRAQTLDPNAPELYSRVMWRNWFPVGVAMLTLAACGYDQSMSWDIPLLSAFTTDITAKNAVSLATFDSLTNYSGMMAAVFMPFAYDWKGRKFGFMIGNIIAFIGSAISVFGTLDVSASNVTAMYYTGRFIAVLGISLSAGCSWMYASEIAHPAHRAFFGGLFGICWSVGNLINNIIIFGMTYMEYSSWQWRIPTLMQAVFSLVCIVLIPFIPESPRTLMSKGKTDEAEKVVREWVGCNVGSDKFVRDQMEELRIKFENAPKNETILETYNMKPLWATANAQRRVFFFILTNAILNLFNVGATGGVFVTLIYDDVGLGQDRQKTAISLANTVFGIICGYVASTYLDTFGRRKMYLLAYGISFFLGFITAGALEGYRDSGGVKGYSYVWVAMIFVGTLYSSPMGPVKLLFESELLAYSYRAKGKALNDFTGKPSSVILTYIQSAVYTAIDTRSYWVAQGYIALFFVLHWFIMPETKNRTLEEVDEIFDHPSPFYTEWFNRKSGETNYVKYSLDLLKAKDEEAS</sequence>
<feature type="transmembrane region" description="Helical" evidence="6">
    <location>
        <begin position="210"/>
        <end position="229"/>
    </location>
</feature>
<feature type="transmembrane region" description="Helical" evidence="6">
    <location>
        <begin position="78"/>
        <end position="103"/>
    </location>
</feature>
<comment type="caution">
    <text evidence="8">The sequence shown here is derived from an EMBL/GenBank/DDBJ whole genome shotgun (WGS) entry which is preliminary data.</text>
</comment>
<dbReference type="PANTHER" id="PTHR48022">
    <property type="entry name" value="PLASTIDIC GLUCOSE TRANSPORTER 4"/>
    <property type="match status" value="1"/>
</dbReference>
<dbReference type="PROSITE" id="PS50850">
    <property type="entry name" value="MFS"/>
    <property type="match status" value="1"/>
</dbReference>
<gene>
    <name evidence="8" type="ORF">HK100_001556</name>
</gene>
<evidence type="ECO:0000256" key="3">
    <source>
        <dbReference type="ARBA" id="ARBA00022692"/>
    </source>
</evidence>
<comment type="similarity">
    <text evidence="2">Belongs to the major facilitator superfamily. Sugar transporter (TC 2.A.1.1) family.</text>
</comment>
<feature type="transmembrane region" description="Helical" evidence="6">
    <location>
        <begin position="110"/>
        <end position="131"/>
    </location>
</feature>
<dbReference type="GO" id="GO:0016020">
    <property type="term" value="C:membrane"/>
    <property type="evidence" value="ECO:0007669"/>
    <property type="project" value="UniProtKB-SubCell"/>
</dbReference>
<feature type="transmembrane region" description="Helical" evidence="6">
    <location>
        <begin position="302"/>
        <end position="329"/>
    </location>
</feature>
<feature type="transmembrane region" description="Helical" evidence="6">
    <location>
        <begin position="143"/>
        <end position="163"/>
    </location>
</feature>
<dbReference type="InterPro" id="IPR020846">
    <property type="entry name" value="MFS_dom"/>
</dbReference>
<evidence type="ECO:0000256" key="2">
    <source>
        <dbReference type="ARBA" id="ARBA00010992"/>
    </source>
</evidence>
<keyword evidence="3 6" id="KW-0812">Transmembrane</keyword>
<name>A0AAD5SWZ8_9FUNG</name>
<protein>
    <recommendedName>
        <fullName evidence="7">Major facilitator superfamily (MFS) profile domain-containing protein</fullName>
    </recommendedName>
</protein>
<feature type="transmembrane region" description="Helical" evidence="6">
    <location>
        <begin position="471"/>
        <end position="488"/>
    </location>
</feature>
<dbReference type="InterPro" id="IPR050360">
    <property type="entry name" value="MFS_Sugar_Transporters"/>
</dbReference>
<reference evidence="8" key="1">
    <citation type="submission" date="2020-05" db="EMBL/GenBank/DDBJ databases">
        <title>Phylogenomic resolution of chytrid fungi.</title>
        <authorList>
            <person name="Stajich J.E."/>
            <person name="Amses K."/>
            <person name="Simmons R."/>
            <person name="Seto K."/>
            <person name="Myers J."/>
            <person name="Bonds A."/>
            <person name="Quandt C.A."/>
            <person name="Barry K."/>
            <person name="Liu P."/>
            <person name="Grigoriev I."/>
            <person name="Longcore J.E."/>
            <person name="James T.Y."/>
        </authorList>
    </citation>
    <scope>NUCLEOTIDE SEQUENCE</scope>
    <source>
        <strain evidence="8">JEL0513</strain>
    </source>
</reference>
<dbReference type="GO" id="GO:0005351">
    <property type="term" value="F:carbohydrate:proton symporter activity"/>
    <property type="evidence" value="ECO:0007669"/>
    <property type="project" value="TreeGrafter"/>
</dbReference>
<dbReference type="Pfam" id="PF00083">
    <property type="entry name" value="Sugar_tr"/>
    <property type="match status" value="1"/>
</dbReference>
<evidence type="ECO:0000313" key="8">
    <source>
        <dbReference type="EMBL" id="KAJ3114776.1"/>
    </source>
</evidence>
<dbReference type="Gene3D" id="1.20.1250.20">
    <property type="entry name" value="MFS general substrate transporter like domains"/>
    <property type="match status" value="1"/>
</dbReference>
<organism evidence="8 9">
    <name type="scientific">Physocladia obscura</name>
    <dbReference type="NCBI Taxonomy" id="109957"/>
    <lineage>
        <taxon>Eukaryota</taxon>
        <taxon>Fungi</taxon>
        <taxon>Fungi incertae sedis</taxon>
        <taxon>Chytridiomycota</taxon>
        <taxon>Chytridiomycota incertae sedis</taxon>
        <taxon>Chytridiomycetes</taxon>
        <taxon>Chytridiales</taxon>
        <taxon>Chytriomycetaceae</taxon>
        <taxon>Physocladia</taxon>
    </lineage>
</organism>
<dbReference type="InterPro" id="IPR036259">
    <property type="entry name" value="MFS_trans_sf"/>
</dbReference>
<evidence type="ECO:0000256" key="5">
    <source>
        <dbReference type="ARBA" id="ARBA00023136"/>
    </source>
</evidence>
<feature type="transmembrane region" description="Helical" evidence="6">
    <location>
        <begin position="401"/>
        <end position="426"/>
    </location>
</feature>
<dbReference type="AlphaFoldDB" id="A0AAD5SWZ8"/>
<evidence type="ECO:0000259" key="7">
    <source>
        <dbReference type="PROSITE" id="PS50850"/>
    </source>
</evidence>
<feature type="transmembrane region" description="Helical" evidence="6">
    <location>
        <begin position="370"/>
        <end position="389"/>
    </location>
</feature>
<feature type="transmembrane region" description="Helical" evidence="6">
    <location>
        <begin position="341"/>
        <end position="358"/>
    </location>
</feature>